<name>A0AAU7ZNZ9_9BACT</name>
<dbReference type="InterPro" id="IPR017802">
    <property type="entry name" value="VWFA-rel_acidobac-type"/>
</dbReference>
<dbReference type="KEGG" id="tpsc:RBB77_19880"/>
<evidence type="ECO:0000259" key="1">
    <source>
        <dbReference type="PROSITE" id="PS50234"/>
    </source>
</evidence>
<dbReference type="InterPro" id="IPR036465">
    <property type="entry name" value="vWFA_dom_sf"/>
</dbReference>
<dbReference type="AlphaFoldDB" id="A0AAU7ZNZ9"/>
<accession>A0AAU7ZNZ9</accession>
<reference evidence="2" key="1">
    <citation type="submission" date="2023-08" db="EMBL/GenBank/DDBJ databases">
        <authorList>
            <person name="Messyasz A."/>
            <person name="Mannisto M.K."/>
            <person name="Kerkhof L.J."/>
            <person name="Haggblom M."/>
        </authorList>
    </citation>
    <scope>NUCLEOTIDE SEQUENCE</scope>
    <source>
        <strain evidence="2">X5P6</strain>
    </source>
</reference>
<feature type="domain" description="VWFA" evidence="1">
    <location>
        <begin position="125"/>
        <end position="304"/>
    </location>
</feature>
<dbReference type="Gene3D" id="3.40.50.410">
    <property type="entry name" value="von Willebrand factor, type A domain"/>
    <property type="match status" value="1"/>
</dbReference>
<organism evidence="2">
    <name type="scientific">Tunturiibacter psychrotolerans</name>
    <dbReference type="NCBI Taxonomy" id="3069686"/>
    <lineage>
        <taxon>Bacteria</taxon>
        <taxon>Pseudomonadati</taxon>
        <taxon>Acidobacteriota</taxon>
        <taxon>Terriglobia</taxon>
        <taxon>Terriglobales</taxon>
        <taxon>Acidobacteriaceae</taxon>
        <taxon>Tunturiibacter</taxon>
    </lineage>
</organism>
<gene>
    <name evidence="2" type="ORF">RBB77_19880</name>
</gene>
<dbReference type="InterPro" id="IPR002035">
    <property type="entry name" value="VWF_A"/>
</dbReference>
<dbReference type="EMBL" id="CP132942">
    <property type="protein sequence ID" value="XCB32666.1"/>
    <property type="molecule type" value="Genomic_DNA"/>
</dbReference>
<proteinExistence type="predicted"/>
<dbReference type="SUPFAM" id="SSF53300">
    <property type="entry name" value="vWA-like"/>
    <property type="match status" value="1"/>
</dbReference>
<dbReference type="PROSITE" id="PS50234">
    <property type="entry name" value="VWFA"/>
    <property type="match status" value="1"/>
</dbReference>
<dbReference type="RefSeq" id="WP_353063507.1">
    <property type="nucleotide sequence ID" value="NZ_CP132942.1"/>
</dbReference>
<protein>
    <submittedName>
        <fullName evidence="2">VWA domain-containing protein</fullName>
    </submittedName>
</protein>
<dbReference type="SMART" id="SM00327">
    <property type="entry name" value="VWA"/>
    <property type="match status" value="1"/>
</dbReference>
<reference evidence="2" key="2">
    <citation type="journal article" date="2024" name="Environ. Microbiol.">
        <title>Genome analysis and description of Tunturibacter gen. nov. expands the diversity of Terriglobia in tundra soils.</title>
        <authorList>
            <person name="Messyasz A."/>
            <person name="Mannisto M.K."/>
            <person name="Kerkhof L.J."/>
            <person name="Haggblom M.M."/>
        </authorList>
    </citation>
    <scope>NUCLEOTIDE SEQUENCE</scope>
    <source>
        <strain evidence="2">X5P6</strain>
    </source>
</reference>
<sequence length="352" mass="38164">MKWSGLVLGAGLLFVRGDLLAQAPVVREPPPVDGAQAPKDPDDVVSPPVVVTQTGGKTNGSQSGSPTGGFPTIKVETRLVNVALNVVDAKGSPVGGLGRDDFEILEDGKPQKIAVFEKEATTPLSIVLAIDASETVLSSERLEKEAAKHFVRALLREQDELDLMEFADVVREIVPFTNQPKRIEAGLNQIQHGDATALYDAIYLASDRLAGTSAANGRRRVIVLITDGGDTVKGARYTQALEQAQRAGAMVYSIIIVPIYADAGRNEGGEHALIQMAEDTGGKYYYVVDPKDLEPAFAHVSDDLRTQYLLGYYAPRRGADNSFRQIKVRMADAELKGKYDLRYRSGYYADAR</sequence>
<dbReference type="NCBIfam" id="TIGR03436">
    <property type="entry name" value="acidobact_VWFA"/>
    <property type="match status" value="1"/>
</dbReference>
<dbReference type="Pfam" id="PF00092">
    <property type="entry name" value="VWA"/>
    <property type="match status" value="1"/>
</dbReference>
<evidence type="ECO:0000313" key="2">
    <source>
        <dbReference type="EMBL" id="XCB32666.1"/>
    </source>
</evidence>